<feature type="region of interest" description="Disordered" evidence="1">
    <location>
        <begin position="632"/>
        <end position="671"/>
    </location>
</feature>
<proteinExistence type="predicted"/>
<organism evidence="3 4">
    <name type="scientific">Sinanodonta woodiana</name>
    <name type="common">Chinese pond mussel</name>
    <name type="synonym">Anodonta woodiana</name>
    <dbReference type="NCBI Taxonomy" id="1069815"/>
    <lineage>
        <taxon>Eukaryota</taxon>
        <taxon>Metazoa</taxon>
        <taxon>Spiralia</taxon>
        <taxon>Lophotrochozoa</taxon>
        <taxon>Mollusca</taxon>
        <taxon>Bivalvia</taxon>
        <taxon>Autobranchia</taxon>
        <taxon>Heteroconchia</taxon>
        <taxon>Palaeoheterodonta</taxon>
        <taxon>Unionida</taxon>
        <taxon>Unionoidea</taxon>
        <taxon>Unionidae</taxon>
        <taxon>Unioninae</taxon>
        <taxon>Sinanodonta</taxon>
    </lineage>
</organism>
<evidence type="ECO:0000313" key="3">
    <source>
        <dbReference type="EMBL" id="KAL3889999.1"/>
    </source>
</evidence>
<feature type="compositionally biased region" description="Basic and acidic residues" evidence="1">
    <location>
        <begin position="800"/>
        <end position="849"/>
    </location>
</feature>
<feature type="compositionally biased region" description="Basic and acidic residues" evidence="1">
    <location>
        <begin position="715"/>
        <end position="746"/>
    </location>
</feature>
<sequence length="849" mass="92813">MAAALESAELFPLAAFVAVIGVFLMVFVLINCVCGSKSDKEADLIMVTAHNPDAIVPQALSNPQKDQQPGISSNEVDLRVANHNHTILNGQISKGDNPATDTKTERNGTTSSGSSPRSTGVRGLPEPPKSQSSKEKGRVGQLPEIPVDPKTSPHRSLESSRGSNTGVSSVVKTLSSDLTSVKVEKHDQKPKISDTDTDYDHIEEDVAQKMVKRQSNYDHVVLVGDTPQVILAKTSRKVDEQNLENIYAGVDEEVEVVKVSPNTQERNHGSTETKTDKYKHLDADLYDKGETDPYCIVNDIEQCNKDADPYNKVIEVEIGKKVEENKDSNEASPDMADVEDDYAHLVEEPFTDERNVSNQSDPYARVKDDSPYSRVKDDSLIKDSEDYPYNKLQDSNEEGDVEMGVPESAARYTKVKKGCDEYQTVKKNRAGPTSFGIASPVPQLQPTGTDLNNEYAVVSKVRKPSDKTTSDRNSGASPRSSVEIVSSPLAPPEPPRDYDAGAGEDNSGDLAADMSITSLDYNYIDAATGHGVEGTQAEGKKEPPYTKVTARESLASMNARVAQNTYEVLPDADNLYATVEGGSGDGVVRKSVVKQNDTQNASSDHYTEIKAGAPAPPSLDSLHLMARVHQGEITKRHTERKPGDLGGYYNISPSSPVSPPNTHSRTPSGGDFRVVSATPNEGACSAASFDPDYQSVMVSSSLEESEFDPNYESVDEAKAKPRYESIDESEKKHSSDMKKARGHVYEEVTVPDETAVAKKHALNKHTYEDIKDIHGKRREEGSVQNSGDVQRGFLGHIRKLSGDHSKVVKRKSNDFKEKDKKRESKRKVSESKESKKSDAKRKSGEPDKK</sequence>
<reference evidence="3 4" key="1">
    <citation type="submission" date="2024-11" db="EMBL/GenBank/DDBJ databases">
        <title>Chromosome-level genome assembly of the freshwater bivalve Anodonta woodiana.</title>
        <authorList>
            <person name="Chen X."/>
        </authorList>
    </citation>
    <scope>NUCLEOTIDE SEQUENCE [LARGE SCALE GENOMIC DNA]</scope>
    <source>
        <strain evidence="3">MN2024</strain>
        <tissue evidence="3">Gills</tissue>
    </source>
</reference>
<keyword evidence="2" id="KW-0472">Membrane</keyword>
<name>A0ABD3XUU8_SINWO</name>
<evidence type="ECO:0000256" key="2">
    <source>
        <dbReference type="SAM" id="Phobius"/>
    </source>
</evidence>
<feature type="region of interest" description="Disordered" evidence="1">
    <location>
        <begin position="86"/>
        <end position="169"/>
    </location>
</feature>
<feature type="compositionally biased region" description="Low complexity" evidence="1">
    <location>
        <begin position="107"/>
        <end position="123"/>
    </location>
</feature>
<gene>
    <name evidence="3" type="ORF">ACJMK2_002306</name>
</gene>
<feature type="region of interest" description="Disordered" evidence="1">
    <location>
        <begin position="345"/>
        <end position="407"/>
    </location>
</feature>
<evidence type="ECO:0000256" key="1">
    <source>
        <dbReference type="SAM" id="MobiDB-lite"/>
    </source>
</evidence>
<feature type="region of interest" description="Disordered" evidence="1">
    <location>
        <begin position="701"/>
        <end position="849"/>
    </location>
</feature>
<feature type="compositionally biased region" description="Polar residues" evidence="1">
    <location>
        <begin position="471"/>
        <end position="484"/>
    </location>
</feature>
<protein>
    <submittedName>
        <fullName evidence="3">Uncharacterized protein</fullName>
    </submittedName>
</protein>
<comment type="caution">
    <text evidence="3">The sequence shown here is derived from an EMBL/GenBank/DDBJ whole genome shotgun (WGS) entry which is preliminary data.</text>
</comment>
<keyword evidence="2" id="KW-1133">Transmembrane helix</keyword>
<dbReference type="Proteomes" id="UP001634394">
    <property type="component" value="Unassembled WGS sequence"/>
</dbReference>
<feature type="compositionally biased region" description="Polar residues" evidence="1">
    <location>
        <begin position="442"/>
        <end position="452"/>
    </location>
</feature>
<feature type="compositionally biased region" description="Polar residues" evidence="1">
    <location>
        <begin position="159"/>
        <end position="169"/>
    </location>
</feature>
<dbReference type="EMBL" id="JBJQND010000001">
    <property type="protein sequence ID" value="KAL3889999.1"/>
    <property type="molecule type" value="Genomic_DNA"/>
</dbReference>
<feature type="transmembrane region" description="Helical" evidence="2">
    <location>
        <begin position="12"/>
        <end position="30"/>
    </location>
</feature>
<feature type="region of interest" description="Disordered" evidence="1">
    <location>
        <begin position="424"/>
        <end position="513"/>
    </location>
</feature>
<feature type="compositionally biased region" description="Basic and acidic residues" evidence="1">
    <location>
        <begin position="632"/>
        <end position="643"/>
    </location>
</feature>
<accession>A0ABD3XUU8</accession>
<dbReference type="AlphaFoldDB" id="A0ABD3XUU8"/>
<feature type="compositionally biased region" description="Basic and acidic residues" evidence="1">
    <location>
        <begin position="364"/>
        <end position="385"/>
    </location>
</feature>
<keyword evidence="4" id="KW-1185">Reference proteome</keyword>
<evidence type="ECO:0000313" key="4">
    <source>
        <dbReference type="Proteomes" id="UP001634394"/>
    </source>
</evidence>
<feature type="compositionally biased region" description="Basic and acidic residues" evidence="1">
    <location>
        <begin position="345"/>
        <end position="355"/>
    </location>
</feature>
<keyword evidence="2" id="KW-0812">Transmembrane</keyword>
<feature type="compositionally biased region" description="Basic and acidic residues" evidence="1">
    <location>
        <begin position="765"/>
        <end position="781"/>
    </location>
</feature>